<evidence type="ECO:0000313" key="1">
    <source>
        <dbReference type="EMBL" id="RRT68224.1"/>
    </source>
</evidence>
<gene>
    <name evidence="1" type="ORF">B296_00001704</name>
</gene>
<comment type="caution">
    <text evidence="1">The sequence shown here is derived from an EMBL/GenBank/DDBJ whole genome shotgun (WGS) entry which is preliminary data.</text>
</comment>
<organism evidence="1 2">
    <name type="scientific">Ensete ventricosum</name>
    <name type="common">Abyssinian banana</name>
    <name type="synonym">Musa ensete</name>
    <dbReference type="NCBI Taxonomy" id="4639"/>
    <lineage>
        <taxon>Eukaryota</taxon>
        <taxon>Viridiplantae</taxon>
        <taxon>Streptophyta</taxon>
        <taxon>Embryophyta</taxon>
        <taxon>Tracheophyta</taxon>
        <taxon>Spermatophyta</taxon>
        <taxon>Magnoliopsida</taxon>
        <taxon>Liliopsida</taxon>
        <taxon>Zingiberales</taxon>
        <taxon>Musaceae</taxon>
        <taxon>Ensete</taxon>
    </lineage>
</organism>
<accession>A0A426ZW61</accession>
<dbReference type="AlphaFoldDB" id="A0A426ZW61"/>
<protein>
    <submittedName>
        <fullName evidence="1">Uncharacterized protein</fullName>
    </submittedName>
</protein>
<dbReference type="Proteomes" id="UP000287651">
    <property type="component" value="Unassembled WGS sequence"/>
</dbReference>
<dbReference type="EMBL" id="AMZH03004758">
    <property type="protein sequence ID" value="RRT68224.1"/>
    <property type="molecule type" value="Genomic_DNA"/>
</dbReference>
<name>A0A426ZW61_ENSVE</name>
<evidence type="ECO:0000313" key="2">
    <source>
        <dbReference type="Proteomes" id="UP000287651"/>
    </source>
</evidence>
<sequence>MQYATWMAATSSEKSEIDKVWMPIVFIYRHTNEIDRCVRPNEWFLNGRRCPVSCNIFIVFDATHAEIGVGVDQVTKSRQVTSNICSADGSRHYLRQPIVALPSSSSRQR</sequence>
<proteinExistence type="predicted"/>
<reference evidence="1 2" key="1">
    <citation type="journal article" date="2014" name="Agronomy (Basel)">
        <title>A Draft Genome Sequence for Ensete ventricosum, the Drought-Tolerant Tree Against Hunger.</title>
        <authorList>
            <person name="Harrison J."/>
            <person name="Moore K.A."/>
            <person name="Paszkiewicz K."/>
            <person name="Jones T."/>
            <person name="Grant M."/>
            <person name="Ambacheew D."/>
            <person name="Muzemil S."/>
            <person name="Studholme D.J."/>
        </authorList>
    </citation>
    <scope>NUCLEOTIDE SEQUENCE [LARGE SCALE GENOMIC DNA]</scope>
</reference>